<accession>A0A4Q4N203</accession>
<organism evidence="1 2">
    <name type="scientific">Alternaria alternata</name>
    <name type="common">Alternaria rot fungus</name>
    <name type="synonym">Torula alternata</name>
    <dbReference type="NCBI Taxonomy" id="5599"/>
    <lineage>
        <taxon>Eukaryota</taxon>
        <taxon>Fungi</taxon>
        <taxon>Dikarya</taxon>
        <taxon>Ascomycota</taxon>
        <taxon>Pezizomycotina</taxon>
        <taxon>Dothideomycetes</taxon>
        <taxon>Pleosporomycetidae</taxon>
        <taxon>Pleosporales</taxon>
        <taxon>Pleosporineae</taxon>
        <taxon>Pleosporaceae</taxon>
        <taxon>Alternaria</taxon>
        <taxon>Alternaria sect. Alternaria</taxon>
        <taxon>Alternaria alternata complex</taxon>
    </lineage>
</organism>
<dbReference type="AlphaFoldDB" id="A0A4Q4N203"/>
<dbReference type="Proteomes" id="UP000291422">
    <property type="component" value="Unassembled WGS sequence"/>
</dbReference>
<protein>
    <recommendedName>
        <fullName evidence="3">JmjC domain-containing protein</fullName>
    </recommendedName>
</protein>
<name>A0A4Q4N203_ALTAL</name>
<gene>
    <name evidence="1" type="ORF">AA0117_g12284</name>
</gene>
<evidence type="ECO:0000313" key="2">
    <source>
        <dbReference type="Proteomes" id="UP000291422"/>
    </source>
</evidence>
<evidence type="ECO:0000313" key="1">
    <source>
        <dbReference type="EMBL" id="RYN64996.1"/>
    </source>
</evidence>
<proteinExistence type="predicted"/>
<reference evidence="2" key="1">
    <citation type="journal article" date="2019" name="bioRxiv">
        <title>Genomics, evolutionary history and diagnostics of the Alternaria alternata species group including apple and Asian pear pathotypes.</title>
        <authorList>
            <person name="Armitage A.D."/>
            <person name="Cockerton H.M."/>
            <person name="Sreenivasaprasad S."/>
            <person name="Woodhall J.W."/>
            <person name="Lane C.R."/>
            <person name="Harrison R.J."/>
            <person name="Clarkson J.P."/>
        </authorList>
    </citation>
    <scope>NUCLEOTIDE SEQUENCE [LARGE SCALE GENOMIC DNA]</scope>
    <source>
        <strain evidence="2">FERA 1177</strain>
    </source>
</reference>
<evidence type="ECO:0008006" key="3">
    <source>
        <dbReference type="Google" id="ProtNLM"/>
    </source>
</evidence>
<sequence length="195" mass="21881">MGNHQMKLCILDPAQDNRRVFEKESAVSQRFARCEKAQTNGRFAVTLPGEIIILPPGWLHATLTVNRGALFGSTMIVAEGVSAAAQSYKHDVITKEIDSFHDLNPLVCSLLQALLAELDDQWQEALSYLCRSSVPKFENGQSKSAVKDVINTARSVVRDKKHQACKHCRVELLEHFPFDIGDEHARTTNRRKLDI</sequence>
<comment type="caution">
    <text evidence="1">The sequence shown here is derived from an EMBL/GenBank/DDBJ whole genome shotgun (WGS) entry which is preliminary data.</text>
</comment>
<dbReference type="EMBL" id="PDXD01000068">
    <property type="protein sequence ID" value="RYN64996.1"/>
    <property type="molecule type" value="Genomic_DNA"/>
</dbReference>